<dbReference type="AlphaFoldDB" id="G7INP0"/>
<evidence type="ECO:0000313" key="7">
    <source>
        <dbReference type="EnsemblPlants" id="AES63218"/>
    </source>
</evidence>
<dbReference type="GO" id="GO:0005739">
    <property type="term" value="C:mitochondrion"/>
    <property type="evidence" value="ECO:0000318"/>
    <property type="project" value="GO_Central"/>
</dbReference>
<dbReference type="InterPro" id="IPR039206">
    <property type="entry name" value="MORF/ORRM1/DAG-like"/>
</dbReference>
<protein>
    <submittedName>
        <fullName evidence="5">Plastid developmental protein DAG, putative</fullName>
    </submittedName>
</protein>
<dbReference type="EMBL" id="PSQE01000002">
    <property type="protein sequence ID" value="RHN71490.1"/>
    <property type="molecule type" value="Genomic_DNA"/>
</dbReference>
<dbReference type="Proteomes" id="UP000265566">
    <property type="component" value="Chromosome 2"/>
</dbReference>
<dbReference type="KEGG" id="mtr:11429212"/>
<sequence>MASSDILVSAFHFTKPLKTLLSPKPLLSTTTAMASSLILLRRSLRSLSGIHHSFSATATSLSVPITGSISSHFSLSKSPNVVDGIQSRSFRSTSISLLSSRYGETSELSPEIGPDTILFEGCDYNHWLFVCDFPRDNKPPPEEMIRIYEETCAKGLNISVEEAKKKIYACSTTTYTGFQAVMTEEESKKFEGIPGVIFVLPDSYIDPVNKQYGGDQYIEGQIIPRPPPVQFGRNLGGRRDYRQNNQLPNNRGNPSYNNRDSMPRDGRNYGPPQNFPPQQNHGQASHIPPQQNIGQQQPNIRIDSTSQRFPPQQSYDQASQRYPPQQSYDQASQGYLPKQNYGQAPQNYSAPQAPQNYSQQQTYGPASPQYPPQQSFGPLGEGERRNYAPQQNFGPPGEVDRRNYAPQQNFGPPRQGERRNYVPQQNFGPPGQGERGNSVPSEGGWDFKPSYMEEFEQGQKGNNHAEEQKESQQRFPPPGPGNFTGEGRY</sequence>
<dbReference type="PANTHER" id="PTHR31346:SF5">
    <property type="entry name" value="MULTIPLE ORGANELLAR RNA EDITING FACTOR 1, MITOCHONDRIAL"/>
    <property type="match status" value="1"/>
</dbReference>
<dbReference type="Gramene" id="rna7097">
    <property type="protein sequence ID" value="RHN71490.1"/>
    <property type="gene ID" value="gene7097"/>
</dbReference>
<feature type="compositionally biased region" description="Low complexity" evidence="3">
    <location>
        <begin position="287"/>
        <end position="300"/>
    </location>
</feature>
<accession>G7INP0</accession>
<organism evidence="5 8">
    <name type="scientific">Medicago truncatula</name>
    <name type="common">Barrel medic</name>
    <name type="synonym">Medicago tribuloides</name>
    <dbReference type="NCBI Taxonomy" id="3880"/>
    <lineage>
        <taxon>Eukaryota</taxon>
        <taxon>Viridiplantae</taxon>
        <taxon>Streptophyta</taxon>
        <taxon>Embryophyta</taxon>
        <taxon>Tracheophyta</taxon>
        <taxon>Spermatophyta</taxon>
        <taxon>Magnoliopsida</taxon>
        <taxon>eudicotyledons</taxon>
        <taxon>Gunneridae</taxon>
        <taxon>Pentapetalae</taxon>
        <taxon>rosids</taxon>
        <taxon>fabids</taxon>
        <taxon>Fabales</taxon>
        <taxon>Fabaceae</taxon>
        <taxon>Papilionoideae</taxon>
        <taxon>50 kb inversion clade</taxon>
        <taxon>NPAAA clade</taxon>
        <taxon>Hologalegina</taxon>
        <taxon>IRL clade</taxon>
        <taxon>Trifolieae</taxon>
        <taxon>Medicago</taxon>
    </lineage>
</organism>
<dbReference type="Proteomes" id="UP000002051">
    <property type="component" value="Chromosome 2"/>
</dbReference>
<dbReference type="EnsemblPlants" id="AES63218">
    <property type="protein sequence ID" value="AES63218"/>
    <property type="gene ID" value="MTR_2g006210"/>
</dbReference>
<keyword evidence="1" id="KW-0507">mRNA processing</keyword>
<reference evidence="5 8" key="1">
    <citation type="journal article" date="2011" name="Nature">
        <title>The Medicago genome provides insight into the evolution of rhizobial symbioses.</title>
        <authorList>
            <person name="Young N.D."/>
            <person name="Debelle F."/>
            <person name="Oldroyd G.E."/>
            <person name="Geurts R."/>
            <person name="Cannon S.B."/>
            <person name="Udvardi M.K."/>
            <person name="Benedito V.A."/>
            <person name="Mayer K.F."/>
            <person name="Gouzy J."/>
            <person name="Schoof H."/>
            <person name="Van de Peer Y."/>
            <person name="Proost S."/>
            <person name="Cook D.R."/>
            <person name="Meyers B.C."/>
            <person name="Spannagl M."/>
            <person name="Cheung F."/>
            <person name="De Mita S."/>
            <person name="Krishnakumar V."/>
            <person name="Gundlach H."/>
            <person name="Zhou S."/>
            <person name="Mudge J."/>
            <person name="Bharti A.K."/>
            <person name="Murray J.D."/>
            <person name="Naoumkina M.A."/>
            <person name="Rosen B."/>
            <person name="Silverstein K.A."/>
            <person name="Tang H."/>
            <person name="Rombauts S."/>
            <person name="Zhao P.X."/>
            <person name="Zhou P."/>
            <person name="Barbe V."/>
            <person name="Bardou P."/>
            <person name="Bechner M."/>
            <person name="Bellec A."/>
            <person name="Berger A."/>
            <person name="Berges H."/>
            <person name="Bidwell S."/>
            <person name="Bisseling T."/>
            <person name="Choisne N."/>
            <person name="Couloux A."/>
            <person name="Denny R."/>
            <person name="Deshpande S."/>
            <person name="Dai X."/>
            <person name="Doyle J.J."/>
            <person name="Dudez A.M."/>
            <person name="Farmer A.D."/>
            <person name="Fouteau S."/>
            <person name="Franken C."/>
            <person name="Gibelin C."/>
            <person name="Gish J."/>
            <person name="Goldstein S."/>
            <person name="Gonzalez A.J."/>
            <person name="Green P.J."/>
            <person name="Hallab A."/>
            <person name="Hartog M."/>
            <person name="Hua A."/>
            <person name="Humphray S.J."/>
            <person name="Jeong D.H."/>
            <person name="Jing Y."/>
            <person name="Jocker A."/>
            <person name="Kenton S.M."/>
            <person name="Kim D.J."/>
            <person name="Klee K."/>
            <person name="Lai H."/>
            <person name="Lang C."/>
            <person name="Lin S."/>
            <person name="Macmil S.L."/>
            <person name="Magdelenat G."/>
            <person name="Matthews L."/>
            <person name="McCorrison J."/>
            <person name="Monaghan E.L."/>
            <person name="Mun J.H."/>
            <person name="Najar F.Z."/>
            <person name="Nicholson C."/>
            <person name="Noirot C."/>
            <person name="O'Bleness M."/>
            <person name="Paule C.R."/>
            <person name="Poulain J."/>
            <person name="Prion F."/>
            <person name="Qin B."/>
            <person name="Qu C."/>
            <person name="Retzel E.F."/>
            <person name="Riddle C."/>
            <person name="Sallet E."/>
            <person name="Samain S."/>
            <person name="Samson N."/>
            <person name="Sanders I."/>
            <person name="Saurat O."/>
            <person name="Scarpelli C."/>
            <person name="Schiex T."/>
            <person name="Segurens B."/>
            <person name="Severin A.J."/>
            <person name="Sherrier D.J."/>
            <person name="Shi R."/>
            <person name="Sims S."/>
            <person name="Singer S.R."/>
            <person name="Sinharoy S."/>
            <person name="Sterck L."/>
            <person name="Viollet A."/>
            <person name="Wang B.B."/>
            <person name="Wang K."/>
            <person name="Wang M."/>
            <person name="Wang X."/>
            <person name="Warfsmann J."/>
            <person name="Weissenbach J."/>
            <person name="White D.D."/>
            <person name="White J.D."/>
            <person name="Wiley G.B."/>
            <person name="Wincker P."/>
            <person name="Xing Y."/>
            <person name="Yang L."/>
            <person name="Yao Z."/>
            <person name="Ying F."/>
            <person name="Zhai J."/>
            <person name="Zhou L."/>
            <person name="Zuber A."/>
            <person name="Denarie J."/>
            <person name="Dixon R.A."/>
            <person name="May G.D."/>
            <person name="Schwartz D.C."/>
            <person name="Rogers J."/>
            <person name="Quetier F."/>
            <person name="Town C.D."/>
            <person name="Roe B.A."/>
        </authorList>
    </citation>
    <scope>NUCLEOTIDE SEQUENCE [LARGE SCALE GENOMIC DNA]</scope>
    <source>
        <strain evidence="5">A17</strain>
        <strain evidence="7 8">cv. Jemalong A17</strain>
    </source>
</reference>
<evidence type="ECO:0000313" key="5">
    <source>
        <dbReference type="EMBL" id="AES63218.1"/>
    </source>
</evidence>
<keyword evidence="2" id="KW-0809">Transit peptide</keyword>
<evidence type="ECO:0000256" key="3">
    <source>
        <dbReference type="SAM" id="MobiDB-lite"/>
    </source>
</evidence>
<keyword evidence="8" id="KW-1185">Reference proteome</keyword>
<dbReference type="HOGENOM" id="CLU_558226_0_0_1"/>
<dbReference type="PANTHER" id="PTHR31346">
    <property type="entry name" value="MULTIPLE ORGANELLAR RNA EDITING FACTOR 2, CHLOROPLASTIC-RELATED-RELATED"/>
    <property type="match status" value="1"/>
</dbReference>
<dbReference type="Pfam" id="PF21864">
    <property type="entry name" value="MORF_dom"/>
    <property type="match status" value="1"/>
</dbReference>
<dbReference type="OrthoDB" id="1706674at2759"/>
<dbReference type="GO" id="GO:0080156">
    <property type="term" value="P:mitochondrial mRNA modification"/>
    <property type="evidence" value="ECO:0000318"/>
    <property type="project" value="GO_Central"/>
</dbReference>
<feature type="compositionally biased region" description="Polar residues" evidence="3">
    <location>
        <begin position="340"/>
        <end position="364"/>
    </location>
</feature>
<feature type="compositionally biased region" description="Polar residues" evidence="3">
    <location>
        <begin position="243"/>
        <end position="260"/>
    </location>
</feature>
<dbReference type="OMA" id="MAGHQPN"/>
<feature type="domain" description="MORF/ORRM1/DAG-like MORF" evidence="4">
    <location>
        <begin position="124"/>
        <end position="216"/>
    </location>
</feature>
<feature type="region of interest" description="Disordered" evidence="3">
    <location>
        <begin position="218"/>
        <end position="489"/>
    </location>
</feature>
<evidence type="ECO:0000313" key="6">
    <source>
        <dbReference type="EMBL" id="RHN71490.1"/>
    </source>
</evidence>
<reference evidence="5 8" key="2">
    <citation type="journal article" date="2014" name="BMC Genomics">
        <title>An improved genome release (version Mt4.0) for the model legume Medicago truncatula.</title>
        <authorList>
            <person name="Tang H."/>
            <person name="Krishnakumar V."/>
            <person name="Bidwell S."/>
            <person name="Rosen B."/>
            <person name="Chan A."/>
            <person name="Zhou S."/>
            <person name="Gentzbittel L."/>
            <person name="Childs K.L."/>
            <person name="Yandell M."/>
            <person name="Gundlach H."/>
            <person name="Mayer K.F."/>
            <person name="Schwartz D.C."/>
            <person name="Town C.D."/>
        </authorList>
    </citation>
    <scope>GENOME REANNOTATION</scope>
    <source>
        <strain evidence="7 8">cv. Jemalong A17</strain>
    </source>
</reference>
<dbReference type="EMBL" id="CM001218">
    <property type="protein sequence ID" value="AES63218.1"/>
    <property type="molecule type" value="Genomic_DNA"/>
</dbReference>
<dbReference type="eggNOG" id="ENOG502QUVM">
    <property type="taxonomic scope" value="Eukaryota"/>
</dbReference>
<dbReference type="STRING" id="3880.G7INP0"/>
<evidence type="ECO:0000259" key="4">
    <source>
        <dbReference type="Pfam" id="PF21864"/>
    </source>
</evidence>
<feature type="compositionally biased region" description="Basic and acidic residues" evidence="3">
    <location>
        <begin position="463"/>
        <end position="472"/>
    </location>
</feature>
<feature type="compositionally biased region" description="Polar residues" evidence="3">
    <location>
        <begin position="302"/>
        <end position="333"/>
    </location>
</feature>
<evidence type="ECO:0000256" key="2">
    <source>
        <dbReference type="ARBA" id="ARBA00022946"/>
    </source>
</evidence>
<dbReference type="GO" id="GO:0006397">
    <property type="term" value="P:mRNA processing"/>
    <property type="evidence" value="ECO:0007669"/>
    <property type="project" value="UniProtKB-KW"/>
</dbReference>
<proteinExistence type="predicted"/>
<name>G7INP0_MEDTR</name>
<evidence type="ECO:0000256" key="1">
    <source>
        <dbReference type="ARBA" id="ARBA00022664"/>
    </source>
</evidence>
<dbReference type="PaxDb" id="3880-AES63218"/>
<gene>
    <name evidence="7" type="primary">11429212</name>
    <name evidence="5" type="ordered locus">MTR_2g006210</name>
    <name evidence="6" type="ORF">MtrunA17_Chr2g0277431</name>
</gene>
<reference evidence="7" key="3">
    <citation type="submission" date="2015-04" db="UniProtKB">
        <authorList>
            <consortium name="EnsemblPlants"/>
        </authorList>
    </citation>
    <scope>IDENTIFICATION</scope>
    <source>
        <strain evidence="7">cv. Jemalong A17</strain>
    </source>
</reference>
<reference evidence="6" key="4">
    <citation type="journal article" date="2018" name="Nat. Plants">
        <title>Whole-genome landscape of Medicago truncatula symbiotic genes.</title>
        <authorList>
            <person name="Pecrix Y."/>
            <person name="Gamas P."/>
            <person name="Carrere S."/>
        </authorList>
    </citation>
    <scope>NUCLEOTIDE SEQUENCE</scope>
    <source>
        <tissue evidence="6">Leaves</tissue>
    </source>
</reference>
<dbReference type="InterPro" id="IPR054059">
    <property type="entry name" value="MORF/ORRM1/DAG-like_MORF"/>
</dbReference>
<dbReference type="GO" id="GO:0016554">
    <property type="term" value="P:cytidine to uridine editing"/>
    <property type="evidence" value="ECO:0007669"/>
    <property type="project" value="InterPro"/>
</dbReference>
<evidence type="ECO:0000313" key="8">
    <source>
        <dbReference type="Proteomes" id="UP000002051"/>
    </source>
</evidence>